<evidence type="ECO:0000313" key="2">
    <source>
        <dbReference type="Proteomes" id="UP000828390"/>
    </source>
</evidence>
<name>A0A9D4JRM8_DREPO</name>
<dbReference type="AlphaFoldDB" id="A0A9D4JRM8"/>
<gene>
    <name evidence="1" type="ORF">DPMN_123819</name>
</gene>
<sequence>MMIGFLLRDLQEPHREENRMGHRPAVLRHPLLDFRIDTKRRLHIPSQQRPRDGSVSLKRIWRKHSGLTITMAILTGFVIRHIRLQKRH</sequence>
<comment type="caution">
    <text evidence="1">The sequence shown here is derived from an EMBL/GenBank/DDBJ whole genome shotgun (WGS) entry which is preliminary data.</text>
</comment>
<dbReference type="Proteomes" id="UP000828390">
    <property type="component" value="Unassembled WGS sequence"/>
</dbReference>
<protein>
    <submittedName>
        <fullName evidence="1">Uncharacterized protein</fullName>
    </submittedName>
</protein>
<reference evidence="1" key="1">
    <citation type="journal article" date="2019" name="bioRxiv">
        <title>The Genome of the Zebra Mussel, Dreissena polymorpha: A Resource for Invasive Species Research.</title>
        <authorList>
            <person name="McCartney M.A."/>
            <person name="Auch B."/>
            <person name="Kono T."/>
            <person name="Mallez S."/>
            <person name="Zhang Y."/>
            <person name="Obille A."/>
            <person name="Becker A."/>
            <person name="Abrahante J.E."/>
            <person name="Garbe J."/>
            <person name="Badalamenti J.P."/>
            <person name="Herman A."/>
            <person name="Mangelson H."/>
            <person name="Liachko I."/>
            <person name="Sullivan S."/>
            <person name="Sone E.D."/>
            <person name="Koren S."/>
            <person name="Silverstein K.A.T."/>
            <person name="Beckman K.B."/>
            <person name="Gohl D.M."/>
        </authorList>
    </citation>
    <scope>NUCLEOTIDE SEQUENCE</scope>
    <source>
        <strain evidence="1">Duluth1</strain>
        <tissue evidence="1">Whole animal</tissue>
    </source>
</reference>
<reference evidence="1" key="2">
    <citation type="submission" date="2020-11" db="EMBL/GenBank/DDBJ databases">
        <authorList>
            <person name="McCartney M.A."/>
            <person name="Auch B."/>
            <person name="Kono T."/>
            <person name="Mallez S."/>
            <person name="Becker A."/>
            <person name="Gohl D.M."/>
            <person name="Silverstein K.A.T."/>
            <person name="Koren S."/>
            <person name="Bechman K.B."/>
            <person name="Herman A."/>
            <person name="Abrahante J.E."/>
            <person name="Garbe J."/>
        </authorList>
    </citation>
    <scope>NUCLEOTIDE SEQUENCE</scope>
    <source>
        <strain evidence="1">Duluth1</strain>
        <tissue evidence="1">Whole animal</tissue>
    </source>
</reference>
<dbReference type="EMBL" id="JAIWYP010000005">
    <property type="protein sequence ID" value="KAH3822050.1"/>
    <property type="molecule type" value="Genomic_DNA"/>
</dbReference>
<proteinExistence type="predicted"/>
<evidence type="ECO:0000313" key="1">
    <source>
        <dbReference type="EMBL" id="KAH3822050.1"/>
    </source>
</evidence>
<accession>A0A9D4JRM8</accession>
<keyword evidence="2" id="KW-1185">Reference proteome</keyword>
<organism evidence="1 2">
    <name type="scientific">Dreissena polymorpha</name>
    <name type="common">Zebra mussel</name>
    <name type="synonym">Mytilus polymorpha</name>
    <dbReference type="NCBI Taxonomy" id="45954"/>
    <lineage>
        <taxon>Eukaryota</taxon>
        <taxon>Metazoa</taxon>
        <taxon>Spiralia</taxon>
        <taxon>Lophotrochozoa</taxon>
        <taxon>Mollusca</taxon>
        <taxon>Bivalvia</taxon>
        <taxon>Autobranchia</taxon>
        <taxon>Heteroconchia</taxon>
        <taxon>Euheterodonta</taxon>
        <taxon>Imparidentia</taxon>
        <taxon>Neoheterodontei</taxon>
        <taxon>Myida</taxon>
        <taxon>Dreissenoidea</taxon>
        <taxon>Dreissenidae</taxon>
        <taxon>Dreissena</taxon>
    </lineage>
</organism>